<dbReference type="AlphaFoldDB" id="A0A3D8QVX9"/>
<keyword evidence="2" id="KW-1185">Reference proteome</keyword>
<reference evidence="1 2" key="1">
    <citation type="journal article" date="2018" name="IMA Fungus">
        <title>IMA Genome-F 9: Draft genome sequence of Annulohypoxylon stygium, Aspergillus mulundensis, Berkeleyomyces basicola (syn. Thielaviopsis basicola), Ceratocystis smalleyi, two Cercospora beticola strains, Coleophoma cylindrospora, Fusarium fracticaudum, Phialophora cf. hyalina, and Morchella septimelata.</title>
        <authorList>
            <person name="Wingfield B.D."/>
            <person name="Bills G.F."/>
            <person name="Dong Y."/>
            <person name="Huang W."/>
            <person name="Nel W.J."/>
            <person name="Swalarsk-Parry B.S."/>
            <person name="Vaghefi N."/>
            <person name="Wilken P.M."/>
            <person name="An Z."/>
            <person name="de Beer Z.W."/>
            <person name="De Vos L."/>
            <person name="Chen L."/>
            <person name="Duong T.A."/>
            <person name="Gao Y."/>
            <person name="Hammerbacher A."/>
            <person name="Kikkert J.R."/>
            <person name="Li Y."/>
            <person name="Li H."/>
            <person name="Li K."/>
            <person name="Li Q."/>
            <person name="Liu X."/>
            <person name="Ma X."/>
            <person name="Naidoo K."/>
            <person name="Pethybridge S.J."/>
            <person name="Sun J."/>
            <person name="Steenkamp E.T."/>
            <person name="van der Nest M.A."/>
            <person name="van Wyk S."/>
            <person name="Wingfield M.J."/>
            <person name="Xiong C."/>
            <person name="Yue Q."/>
            <person name="Zhang X."/>
        </authorList>
    </citation>
    <scope>NUCLEOTIDE SEQUENCE [LARGE SCALE GENOMIC DNA]</scope>
    <source>
        <strain evidence="1 2">DSM 5745</strain>
    </source>
</reference>
<dbReference type="GeneID" id="38119967"/>
<dbReference type="Proteomes" id="UP000256690">
    <property type="component" value="Unassembled WGS sequence"/>
</dbReference>
<protein>
    <submittedName>
        <fullName evidence="1">Uncharacterized protein</fullName>
    </submittedName>
</protein>
<comment type="caution">
    <text evidence="1">The sequence shown here is derived from an EMBL/GenBank/DDBJ whole genome shotgun (WGS) entry which is preliminary data.</text>
</comment>
<sequence>MHCYNRLYPYNKSAIDPSFVLNDFFNVAGRIQMDDDDDQGSEILSSYVMPDLIALSGLHFCGASDVQRPAIQTIEELSLMSWAGGTADLSALVETGSVRIEGPWEYDSLLRVIMTLLILVHSINCELNMDDIYNTDSDAAVSVNLPVLESATYG</sequence>
<accession>A0A3D8QVX9</accession>
<name>A0A3D8QVX9_9EURO</name>
<dbReference type="RefSeq" id="XP_026599961.1">
    <property type="nucleotide sequence ID" value="XM_026751613.1"/>
</dbReference>
<evidence type="ECO:0000313" key="2">
    <source>
        <dbReference type="Proteomes" id="UP000256690"/>
    </source>
</evidence>
<organism evidence="1 2">
    <name type="scientific">Aspergillus mulundensis</name>
    <dbReference type="NCBI Taxonomy" id="1810919"/>
    <lineage>
        <taxon>Eukaryota</taxon>
        <taxon>Fungi</taxon>
        <taxon>Dikarya</taxon>
        <taxon>Ascomycota</taxon>
        <taxon>Pezizomycotina</taxon>
        <taxon>Eurotiomycetes</taxon>
        <taxon>Eurotiomycetidae</taxon>
        <taxon>Eurotiales</taxon>
        <taxon>Aspergillaceae</taxon>
        <taxon>Aspergillus</taxon>
        <taxon>Aspergillus subgen. Nidulantes</taxon>
    </lineage>
</organism>
<dbReference type="EMBL" id="PVWQ01000013">
    <property type="protein sequence ID" value="RDW65858.1"/>
    <property type="molecule type" value="Genomic_DNA"/>
</dbReference>
<proteinExistence type="predicted"/>
<gene>
    <name evidence="1" type="ORF">DSM5745_09597</name>
</gene>
<evidence type="ECO:0000313" key="1">
    <source>
        <dbReference type="EMBL" id="RDW65858.1"/>
    </source>
</evidence>